<evidence type="ECO:0000259" key="9">
    <source>
        <dbReference type="Pfam" id="PF05191"/>
    </source>
</evidence>
<feature type="binding site" evidence="6">
    <location>
        <position position="130"/>
    </location>
    <ligand>
        <name>Zn(2+)</name>
        <dbReference type="ChEBI" id="CHEBI:29105"/>
        <note>structural</note>
    </ligand>
</feature>
<dbReference type="InterPro" id="IPR000850">
    <property type="entry name" value="Adenylat/UMP-CMP_kin"/>
</dbReference>
<dbReference type="InterPro" id="IPR033690">
    <property type="entry name" value="Adenylat_kinase_CS"/>
</dbReference>
<evidence type="ECO:0000256" key="7">
    <source>
        <dbReference type="RuleBase" id="RU003330"/>
    </source>
</evidence>
<dbReference type="GO" id="GO:0005737">
    <property type="term" value="C:cytoplasm"/>
    <property type="evidence" value="ECO:0007669"/>
    <property type="project" value="UniProtKB-SubCell"/>
</dbReference>
<dbReference type="SUPFAM" id="SSF52540">
    <property type="entry name" value="P-loop containing nucleoside triphosphate hydrolases"/>
    <property type="match status" value="1"/>
</dbReference>
<keyword evidence="2 6" id="KW-0545">Nucleotide biosynthesis</keyword>
<dbReference type="GO" id="GO:0004017">
    <property type="term" value="F:AMP kinase activity"/>
    <property type="evidence" value="ECO:0007669"/>
    <property type="project" value="UniProtKB-UniRule"/>
</dbReference>
<feature type="binding site" evidence="6">
    <location>
        <position position="36"/>
    </location>
    <ligand>
        <name>AMP</name>
        <dbReference type="ChEBI" id="CHEBI:456215"/>
    </ligand>
</feature>
<keyword evidence="6" id="KW-0479">Metal-binding</keyword>
<protein>
    <recommendedName>
        <fullName evidence="6 8">Adenylate kinase</fullName>
        <shortName evidence="6">AK</shortName>
        <ecNumber evidence="6 8">2.7.4.3</ecNumber>
    </recommendedName>
    <alternativeName>
        <fullName evidence="6">ATP-AMP transphosphorylase</fullName>
    </alternativeName>
    <alternativeName>
        <fullName evidence="6">ATP:AMP phosphotransferase</fullName>
    </alternativeName>
    <alternativeName>
        <fullName evidence="6">Adenylate monophosphate kinase</fullName>
    </alternativeName>
</protein>
<dbReference type="NCBIfam" id="NF011100">
    <property type="entry name" value="PRK14527.1"/>
    <property type="match status" value="1"/>
</dbReference>
<keyword evidence="6" id="KW-0862">Zinc</keyword>
<feature type="binding site" evidence="6">
    <location>
        <position position="127"/>
    </location>
    <ligand>
        <name>Zn(2+)</name>
        <dbReference type="ChEBI" id="CHEBI:29105"/>
        <note>structural</note>
    </ligand>
</feature>
<evidence type="ECO:0000256" key="5">
    <source>
        <dbReference type="ARBA" id="ARBA00022840"/>
    </source>
</evidence>
<feature type="binding site" evidence="6">
    <location>
        <begin position="85"/>
        <end position="88"/>
    </location>
    <ligand>
        <name>AMP</name>
        <dbReference type="ChEBI" id="CHEBI:456215"/>
    </ligand>
</feature>
<keyword evidence="5 6" id="KW-0067">ATP-binding</keyword>
<dbReference type="UniPathway" id="UPA00588">
    <property type="reaction ID" value="UER00649"/>
</dbReference>
<dbReference type="CDD" id="cd01428">
    <property type="entry name" value="ADK"/>
    <property type="match status" value="1"/>
</dbReference>
<feature type="binding site" evidence="6">
    <location>
        <position position="92"/>
    </location>
    <ligand>
        <name>AMP</name>
        <dbReference type="ChEBI" id="CHEBI:456215"/>
    </ligand>
</feature>
<dbReference type="Pfam" id="PF00406">
    <property type="entry name" value="ADK"/>
    <property type="match status" value="1"/>
</dbReference>
<feature type="binding site" evidence="6">
    <location>
        <begin position="133"/>
        <end position="134"/>
    </location>
    <ligand>
        <name>ATP</name>
        <dbReference type="ChEBI" id="CHEBI:30616"/>
    </ligand>
</feature>
<comment type="function">
    <text evidence="6">Catalyzes the reversible transfer of the terminal phosphate group between ATP and AMP. Plays an important role in cellular energy homeostasis and in adenine nucleotide metabolism.</text>
</comment>
<feature type="binding site" evidence="6">
    <location>
        <position position="140"/>
    </location>
    <ligand>
        <name>Zn(2+)</name>
        <dbReference type="ChEBI" id="CHEBI:29105"/>
        <note>structural</note>
    </ligand>
</feature>
<keyword evidence="4 6" id="KW-0418">Kinase</keyword>
<keyword evidence="6" id="KW-0963">Cytoplasm</keyword>
<dbReference type="NCBIfam" id="NF001381">
    <property type="entry name" value="PRK00279.1-3"/>
    <property type="match status" value="1"/>
</dbReference>
<dbReference type="PANTHER" id="PTHR23359">
    <property type="entry name" value="NUCLEOTIDE KINASE"/>
    <property type="match status" value="1"/>
</dbReference>
<feature type="binding site" evidence="6">
    <location>
        <begin position="57"/>
        <end position="59"/>
    </location>
    <ligand>
        <name>AMP</name>
        <dbReference type="ChEBI" id="CHEBI:456215"/>
    </ligand>
</feature>
<proteinExistence type="inferred from homology"/>
<comment type="subunit">
    <text evidence="6 8">Monomer.</text>
</comment>
<feature type="binding site" evidence="6">
    <location>
        <position position="189"/>
    </location>
    <ligand>
        <name>ATP</name>
        <dbReference type="ChEBI" id="CHEBI:30616"/>
    </ligand>
</feature>
<dbReference type="EMBL" id="MEUJ01000004">
    <property type="protein sequence ID" value="OGC40273.1"/>
    <property type="molecule type" value="Genomic_DNA"/>
</dbReference>
<name>A0A1F4U7J9_UNCSA</name>
<dbReference type="Proteomes" id="UP000179242">
    <property type="component" value="Unassembled WGS sequence"/>
</dbReference>
<dbReference type="HAMAP" id="MF_00235">
    <property type="entry name" value="Adenylate_kinase_Adk"/>
    <property type="match status" value="1"/>
</dbReference>
<dbReference type="GO" id="GO:0005524">
    <property type="term" value="F:ATP binding"/>
    <property type="evidence" value="ECO:0007669"/>
    <property type="project" value="UniProtKB-UniRule"/>
</dbReference>
<keyword evidence="3 6" id="KW-0547">Nucleotide-binding</keyword>
<dbReference type="AlphaFoldDB" id="A0A1F4U7J9"/>
<gene>
    <name evidence="6" type="primary">adk</name>
    <name evidence="10" type="ORF">A2438_03225</name>
</gene>
<evidence type="ECO:0000313" key="11">
    <source>
        <dbReference type="Proteomes" id="UP000179242"/>
    </source>
</evidence>
<feature type="binding site" evidence="6">
    <location>
        <begin position="10"/>
        <end position="15"/>
    </location>
    <ligand>
        <name>ATP</name>
        <dbReference type="ChEBI" id="CHEBI:30616"/>
    </ligand>
</feature>
<dbReference type="FunFam" id="3.40.50.300:FF:000106">
    <property type="entry name" value="Adenylate kinase mitochondrial"/>
    <property type="match status" value="1"/>
</dbReference>
<dbReference type="NCBIfam" id="NF001380">
    <property type="entry name" value="PRK00279.1-2"/>
    <property type="match status" value="1"/>
</dbReference>
<dbReference type="NCBIfam" id="TIGR01351">
    <property type="entry name" value="adk"/>
    <property type="match status" value="1"/>
</dbReference>
<evidence type="ECO:0000256" key="2">
    <source>
        <dbReference type="ARBA" id="ARBA00022727"/>
    </source>
</evidence>
<feature type="binding site" evidence="6">
    <location>
        <position position="150"/>
    </location>
    <ligand>
        <name>AMP</name>
        <dbReference type="ChEBI" id="CHEBI:456215"/>
    </ligand>
</feature>
<accession>A0A1F4U7J9</accession>
<evidence type="ECO:0000256" key="1">
    <source>
        <dbReference type="ARBA" id="ARBA00022679"/>
    </source>
</evidence>
<evidence type="ECO:0000256" key="8">
    <source>
        <dbReference type="RuleBase" id="RU003331"/>
    </source>
</evidence>
<dbReference type="EC" id="2.7.4.3" evidence="6 8"/>
<reference evidence="10 11" key="1">
    <citation type="journal article" date="2016" name="Nat. Commun.">
        <title>Thousands of microbial genomes shed light on interconnected biogeochemical processes in an aquifer system.</title>
        <authorList>
            <person name="Anantharaman K."/>
            <person name="Brown C.T."/>
            <person name="Hug L.A."/>
            <person name="Sharon I."/>
            <person name="Castelle C.J."/>
            <person name="Probst A.J."/>
            <person name="Thomas B.C."/>
            <person name="Singh A."/>
            <person name="Wilkins M.J."/>
            <person name="Karaoz U."/>
            <person name="Brodie E.L."/>
            <person name="Williams K.H."/>
            <person name="Hubbard S.S."/>
            <person name="Banfield J.F."/>
        </authorList>
    </citation>
    <scope>NUCLEOTIDE SEQUENCE [LARGE SCALE GENOMIC DNA]</scope>
</reference>
<dbReference type="InterPro" id="IPR027417">
    <property type="entry name" value="P-loop_NTPase"/>
</dbReference>
<sequence>MIVILMGPPGSGKGTQAVKLADKLELPHIAVGDMLRDAIAAQSELGRKAEQYMNQGKLVPDQLTIDLVKERLSNVDCENGFILDGFPRSKAQAEALDEVLEDMEYSVVYFDIPLDEVVRRNSKRFSCRACRTVYSRPGTCDKCGGELYQREDDKEDVIRSRYEVYVENTKPLVDFYKDREKLIEVNGVGEIEDIFGRLLETLKV</sequence>
<feature type="binding site" evidence="6">
    <location>
        <position position="161"/>
    </location>
    <ligand>
        <name>AMP</name>
        <dbReference type="ChEBI" id="CHEBI:456215"/>
    </ligand>
</feature>
<feature type="domain" description="Adenylate kinase active site lid" evidence="9">
    <location>
        <begin position="124"/>
        <end position="152"/>
    </location>
</feature>
<comment type="pathway">
    <text evidence="6">Purine metabolism; AMP biosynthesis via salvage pathway; AMP from ADP: step 1/1.</text>
</comment>
<comment type="domain">
    <text evidence="6">Consists of three domains, a large central CORE domain and two small peripheral domains, NMPbind and LID, which undergo movements during catalysis. The LID domain closes over the site of phosphoryl transfer upon ATP binding. Assembling and dissambling the active center during each catalytic cycle provides an effective means to prevent ATP hydrolysis. Some bacteria have evolved a zinc-coordinating structure that stabilizes the LID domain.</text>
</comment>
<dbReference type="GO" id="GO:0044209">
    <property type="term" value="P:AMP salvage"/>
    <property type="evidence" value="ECO:0007669"/>
    <property type="project" value="UniProtKB-UniRule"/>
</dbReference>
<comment type="subcellular location">
    <subcellularLocation>
        <location evidence="6 8">Cytoplasm</location>
    </subcellularLocation>
</comment>
<evidence type="ECO:0000256" key="4">
    <source>
        <dbReference type="ARBA" id="ARBA00022777"/>
    </source>
</evidence>
<evidence type="ECO:0000313" key="10">
    <source>
        <dbReference type="EMBL" id="OGC40273.1"/>
    </source>
</evidence>
<dbReference type="PRINTS" id="PR00094">
    <property type="entry name" value="ADENYLTKNASE"/>
</dbReference>
<evidence type="ECO:0000256" key="3">
    <source>
        <dbReference type="ARBA" id="ARBA00022741"/>
    </source>
</evidence>
<dbReference type="Pfam" id="PF05191">
    <property type="entry name" value="ADK_lid"/>
    <property type="match status" value="1"/>
</dbReference>
<comment type="caution">
    <text evidence="6">Lacks conserved residue(s) required for the propagation of feature annotation.</text>
</comment>
<comment type="catalytic activity">
    <reaction evidence="6 8">
        <text>AMP + ATP = 2 ADP</text>
        <dbReference type="Rhea" id="RHEA:12973"/>
        <dbReference type="ChEBI" id="CHEBI:30616"/>
        <dbReference type="ChEBI" id="CHEBI:456215"/>
        <dbReference type="ChEBI" id="CHEBI:456216"/>
        <dbReference type="EC" id="2.7.4.3"/>
    </reaction>
</comment>
<keyword evidence="1 6" id="KW-0808">Transferase</keyword>
<feature type="binding site" evidence="6">
    <location>
        <position position="124"/>
    </location>
    <ligand>
        <name>ATP</name>
        <dbReference type="ChEBI" id="CHEBI:30616"/>
    </ligand>
</feature>
<dbReference type="GO" id="GO:0008270">
    <property type="term" value="F:zinc ion binding"/>
    <property type="evidence" value="ECO:0007669"/>
    <property type="project" value="UniProtKB-UniRule"/>
</dbReference>
<dbReference type="InterPro" id="IPR007862">
    <property type="entry name" value="Adenylate_kinase_lid-dom"/>
</dbReference>
<feature type="binding site" evidence="6">
    <location>
        <position position="143"/>
    </location>
    <ligand>
        <name>Zn(2+)</name>
        <dbReference type="ChEBI" id="CHEBI:29105"/>
        <note>structural</note>
    </ligand>
</feature>
<organism evidence="10 11">
    <name type="scientific">candidate division WOR-1 bacterium RIFOXYC2_FULL_46_14</name>
    <dbReference type="NCBI Taxonomy" id="1802587"/>
    <lineage>
        <taxon>Bacteria</taxon>
        <taxon>Bacillati</taxon>
        <taxon>Saganbacteria</taxon>
    </lineage>
</organism>
<evidence type="ECO:0000256" key="6">
    <source>
        <dbReference type="HAMAP-Rule" id="MF_00235"/>
    </source>
</evidence>
<dbReference type="Gene3D" id="3.40.50.300">
    <property type="entry name" value="P-loop containing nucleotide triphosphate hydrolases"/>
    <property type="match status" value="1"/>
</dbReference>
<comment type="similarity">
    <text evidence="6 7">Belongs to the adenylate kinase family.</text>
</comment>
<feature type="region of interest" description="NMP" evidence="6">
    <location>
        <begin position="30"/>
        <end position="59"/>
    </location>
</feature>
<comment type="caution">
    <text evidence="10">The sequence shown here is derived from an EMBL/GenBank/DDBJ whole genome shotgun (WGS) entry which is preliminary data.</text>
</comment>
<dbReference type="InterPro" id="IPR006259">
    <property type="entry name" value="Adenyl_kin_sub"/>
</dbReference>
<dbReference type="PROSITE" id="PS00113">
    <property type="entry name" value="ADENYLATE_KINASE"/>
    <property type="match status" value="1"/>
</dbReference>